<dbReference type="InterPro" id="IPR039426">
    <property type="entry name" value="TonB-dep_rcpt-like"/>
</dbReference>
<dbReference type="Pfam" id="PF13715">
    <property type="entry name" value="CarbopepD_reg_2"/>
    <property type="match status" value="1"/>
</dbReference>
<evidence type="ECO:0000256" key="6">
    <source>
        <dbReference type="ARBA" id="ARBA00023237"/>
    </source>
</evidence>
<dbReference type="InterPro" id="IPR023997">
    <property type="entry name" value="TonB-dep_OMP_SusC/RagA_CS"/>
</dbReference>
<feature type="chain" id="PRO_5020594658" evidence="8">
    <location>
        <begin position="22"/>
        <end position="1104"/>
    </location>
</feature>
<evidence type="ECO:0000256" key="4">
    <source>
        <dbReference type="ARBA" id="ARBA00022692"/>
    </source>
</evidence>
<sequence>MRPTCLTLLLLLLFQQGFSQTAGITFKGKGVSLATVFASIEKQTDYTFYYKVEVLEKARNVDVDFRKEPLSEVLKVLFANQPLKYLIIDKNIAVSASEQPGTPTSGPAALMTVSGTVMNKRGEVLGNASVVVKGTLKGTFTKADGTFVLENMKPEDLLKVSFIGYQAVEISIKGQEKLTIVLQEADNQLDEVVAQGYSNTTKRLSTSSVSKVSSAELGRQTEMNPLLALQGRVPGMVVTPTTTYAASSIEIDLRGKSLLSGQSGRPLIVIDGSPLYVGSNQGAANGDGPAQGMAAGFSPAYSQNPLYGLNPKDIESIEILKDVGATSIYGSAGANGVILITTKRGKAGSNNVEVNASTGFSRITRYWNMLTTPQYLEMRREAFKNDGIIPTPQNAPDLLVWDTTRQVDWQKEIWGKMGSNFSANAVISGGTAQFTHRLSANYNTSSDITTASGSNDVIGVSAALDHRSRDSRFSLGFTANYYYTKSDIVRTPSISTLPPNAPPIYDETGGLNWAAYNAVGQASFLESFVWMPTPVLSKTNSISSNLRLKYEILRGLNLIASVGYNRNDNDMEMFKTIKSQNPASFPIGQALYGKSKSNNWTIEPQASYENTLLGKARISVVTGATIRQEFRENVSIYAGGYSNDALIRVLSPGNIWAITNERNPYKYAGIFGRMGLTWDNKYVLELSGRRDGSSRFGPGRRFGNFGAVGLAWIASDEQWLKKILAPVISFLKFNANTGTAGQDGGSDYQYLSRWGQSFGMLTYDDIDPMIALQPFNQDYHWQLTRELNLGMNLRFFRNDLSLAVNYYRKRVGNQLTQNPTPFITGFPTVFGNWDATVQNEGWEAMFSATPVRTKNFSWTFSVNAAINRNKLLQYPDMKNSPFARTMTVGKSTTEKYLLHYVGVDPMTGWYQFEDYNKDGWIKNNPNVMPGIADDNRYVFDQMPKVTGGMSHAFYYKIFSLNLSFDYRIQEGRNAFAGMLPSGIPGTLSNIPVELFNHRWQKPGDNARYAKFSTQSAPQHQFGATTGGSTLTYTDASFLRFRNINFSYTLPEKWMQRLGMKNGSLNITTNNLFVITRYKGIDPEIQTFGSMPPLKTVTAGFSVNF</sequence>
<feature type="signal peptide" evidence="8">
    <location>
        <begin position="1"/>
        <end position="21"/>
    </location>
</feature>
<dbReference type="InterPro" id="IPR036942">
    <property type="entry name" value="Beta-barrel_TonB_sf"/>
</dbReference>
<dbReference type="InterPro" id="IPR023996">
    <property type="entry name" value="TonB-dep_OMP_SusC/RagA"/>
</dbReference>
<dbReference type="Proteomes" id="UP000293874">
    <property type="component" value="Unassembled WGS sequence"/>
</dbReference>
<evidence type="ECO:0000256" key="7">
    <source>
        <dbReference type="PROSITE-ProRule" id="PRU01360"/>
    </source>
</evidence>
<keyword evidence="2 7" id="KW-0813">Transport</keyword>
<comment type="subcellular location">
    <subcellularLocation>
        <location evidence="1 7">Cell outer membrane</location>
        <topology evidence="1 7">Multi-pass membrane protein</topology>
    </subcellularLocation>
</comment>
<organism evidence="10 11">
    <name type="scientific">Pseudobacter ginsenosidimutans</name>
    <dbReference type="NCBI Taxonomy" id="661488"/>
    <lineage>
        <taxon>Bacteria</taxon>
        <taxon>Pseudomonadati</taxon>
        <taxon>Bacteroidota</taxon>
        <taxon>Chitinophagia</taxon>
        <taxon>Chitinophagales</taxon>
        <taxon>Chitinophagaceae</taxon>
        <taxon>Pseudobacter</taxon>
    </lineage>
</organism>
<keyword evidence="3 7" id="KW-1134">Transmembrane beta strand</keyword>
<dbReference type="Gene3D" id="2.40.170.20">
    <property type="entry name" value="TonB-dependent receptor, beta-barrel domain"/>
    <property type="match status" value="1"/>
</dbReference>
<keyword evidence="11" id="KW-1185">Reference proteome</keyword>
<dbReference type="SUPFAM" id="SSF56935">
    <property type="entry name" value="Porins"/>
    <property type="match status" value="1"/>
</dbReference>
<protein>
    <submittedName>
        <fullName evidence="10">TonB-linked SusC/RagA family outer membrane protein</fullName>
    </submittedName>
</protein>
<dbReference type="Gene3D" id="2.60.40.1120">
    <property type="entry name" value="Carboxypeptidase-like, regulatory domain"/>
    <property type="match status" value="1"/>
</dbReference>
<comment type="caution">
    <text evidence="10">The sequence shown here is derived from an EMBL/GenBank/DDBJ whole genome shotgun (WGS) entry which is preliminary data.</text>
</comment>
<dbReference type="NCBIfam" id="TIGR04057">
    <property type="entry name" value="SusC_RagA_signa"/>
    <property type="match status" value="1"/>
</dbReference>
<reference evidence="10 11" key="1">
    <citation type="submission" date="2019-02" db="EMBL/GenBank/DDBJ databases">
        <title>Genomic Encyclopedia of Type Strains, Phase IV (KMG-IV): sequencing the most valuable type-strain genomes for metagenomic binning, comparative biology and taxonomic classification.</title>
        <authorList>
            <person name="Goeker M."/>
        </authorList>
    </citation>
    <scope>NUCLEOTIDE SEQUENCE [LARGE SCALE GENOMIC DNA]</scope>
    <source>
        <strain evidence="10 11">DSM 18116</strain>
    </source>
</reference>
<evidence type="ECO:0000313" key="11">
    <source>
        <dbReference type="Proteomes" id="UP000293874"/>
    </source>
</evidence>
<dbReference type="PROSITE" id="PS52016">
    <property type="entry name" value="TONB_DEPENDENT_REC_3"/>
    <property type="match status" value="1"/>
</dbReference>
<dbReference type="SUPFAM" id="SSF49464">
    <property type="entry name" value="Carboxypeptidase regulatory domain-like"/>
    <property type="match status" value="1"/>
</dbReference>
<proteinExistence type="inferred from homology"/>
<accession>A0A4Q7N2U3</accession>
<evidence type="ECO:0000256" key="8">
    <source>
        <dbReference type="SAM" id="SignalP"/>
    </source>
</evidence>
<dbReference type="NCBIfam" id="TIGR04056">
    <property type="entry name" value="OMP_RagA_SusC"/>
    <property type="match status" value="1"/>
</dbReference>
<dbReference type="GO" id="GO:0009279">
    <property type="term" value="C:cell outer membrane"/>
    <property type="evidence" value="ECO:0007669"/>
    <property type="project" value="UniProtKB-SubCell"/>
</dbReference>
<evidence type="ECO:0000256" key="5">
    <source>
        <dbReference type="ARBA" id="ARBA00023136"/>
    </source>
</evidence>
<evidence type="ECO:0000256" key="1">
    <source>
        <dbReference type="ARBA" id="ARBA00004571"/>
    </source>
</evidence>
<evidence type="ECO:0000256" key="3">
    <source>
        <dbReference type="ARBA" id="ARBA00022452"/>
    </source>
</evidence>
<dbReference type="RefSeq" id="WP_130538947.1">
    <property type="nucleotide sequence ID" value="NZ_SGXA01000001.1"/>
</dbReference>
<dbReference type="Pfam" id="PF07715">
    <property type="entry name" value="Plug"/>
    <property type="match status" value="1"/>
</dbReference>
<keyword evidence="8" id="KW-0732">Signal</keyword>
<evidence type="ECO:0000313" key="10">
    <source>
        <dbReference type="EMBL" id="RZS74485.1"/>
    </source>
</evidence>
<name>A0A4Q7N2U3_9BACT</name>
<keyword evidence="5 7" id="KW-0472">Membrane</keyword>
<dbReference type="EMBL" id="SGXA01000001">
    <property type="protein sequence ID" value="RZS74485.1"/>
    <property type="molecule type" value="Genomic_DNA"/>
</dbReference>
<feature type="domain" description="TonB-dependent receptor plug" evidence="9">
    <location>
        <begin position="202"/>
        <end position="337"/>
    </location>
</feature>
<dbReference type="InterPro" id="IPR037066">
    <property type="entry name" value="Plug_dom_sf"/>
</dbReference>
<dbReference type="AlphaFoldDB" id="A0A4Q7N2U3"/>
<dbReference type="InterPro" id="IPR008969">
    <property type="entry name" value="CarboxyPept-like_regulatory"/>
</dbReference>
<evidence type="ECO:0000259" key="9">
    <source>
        <dbReference type="Pfam" id="PF07715"/>
    </source>
</evidence>
<gene>
    <name evidence="10" type="ORF">EV199_0333</name>
</gene>
<comment type="similarity">
    <text evidence="7">Belongs to the TonB-dependent receptor family.</text>
</comment>
<keyword evidence="4 7" id="KW-0812">Transmembrane</keyword>
<dbReference type="InterPro" id="IPR012910">
    <property type="entry name" value="Plug_dom"/>
</dbReference>
<evidence type="ECO:0000256" key="2">
    <source>
        <dbReference type="ARBA" id="ARBA00022448"/>
    </source>
</evidence>
<keyword evidence="6 7" id="KW-0998">Cell outer membrane</keyword>
<dbReference type="Gene3D" id="2.170.130.10">
    <property type="entry name" value="TonB-dependent receptor, plug domain"/>
    <property type="match status" value="1"/>
</dbReference>